<evidence type="ECO:0000313" key="3">
    <source>
        <dbReference type="EMBL" id="MFA4804823.1"/>
    </source>
</evidence>
<dbReference type="CDD" id="cd02440">
    <property type="entry name" value="AdoMet_MTases"/>
    <property type="match status" value="1"/>
</dbReference>
<dbReference type="SUPFAM" id="SSF48208">
    <property type="entry name" value="Six-hairpin glycosidases"/>
    <property type="match status" value="1"/>
</dbReference>
<dbReference type="InterPro" id="IPR032696">
    <property type="entry name" value="SQ_cyclase_C"/>
</dbReference>
<dbReference type="RefSeq" id="WP_372824001.1">
    <property type="nucleotide sequence ID" value="NZ_JARRIF010000005.1"/>
</dbReference>
<dbReference type="InterPro" id="IPR008928">
    <property type="entry name" value="6-hairpin_glycosidase_sf"/>
</dbReference>
<feature type="domain" description="Squalene cyclase C-terminal" evidence="2">
    <location>
        <begin position="49"/>
        <end position="209"/>
    </location>
</feature>
<organism evidence="3 4">
    <name type="scientific">Pyrococcus kukulkanii</name>
    <dbReference type="NCBI Taxonomy" id="1609559"/>
    <lineage>
        <taxon>Archaea</taxon>
        <taxon>Methanobacteriati</taxon>
        <taxon>Methanobacteriota</taxon>
        <taxon>Thermococci</taxon>
        <taxon>Thermococcales</taxon>
        <taxon>Thermococcaceae</taxon>
        <taxon>Pyrococcus</taxon>
    </lineage>
</organism>
<keyword evidence="3" id="KW-0808">Transferase</keyword>
<keyword evidence="4" id="KW-1185">Reference proteome</keyword>
<dbReference type="Pfam" id="PF08241">
    <property type="entry name" value="Methyltransf_11"/>
    <property type="match status" value="1"/>
</dbReference>
<evidence type="ECO:0000313" key="4">
    <source>
        <dbReference type="Proteomes" id="UP001571980"/>
    </source>
</evidence>
<dbReference type="InterPro" id="IPR029063">
    <property type="entry name" value="SAM-dependent_MTases_sf"/>
</dbReference>
<keyword evidence="3" id="KW-0489">Methyltransferase</keyword>
<dbReference type="CDD" id="cd00688">
    <property type="entry name" value="ISOPREN_C2_like"/>
    <property type="match status" value="1"/>
</dbReference>
<accession>A0ABV4T4X8</accession>
<protein>
    <submittedName>
        <fullName evidence="3">Methyltransferase domain-containing protein</fullName>
    </submittedName>
</protein>
<name>A0ABV4T4X8_9EURY</name>
<proteinExistence type="predicted"/>
<sequence>MKDTKWYISRAFKWLLLAQEKGGGGYSMGFSLKRGWRQPYPETTGYIIPTMIRLWERYGWREALNSALRAGNWLLEIQNEDGSYWEPEFRKPMIFDTGQIIFGLLSLYRATKKQEFLEAAIKAGNWIISAQNEDGTWTKFAFNTQPHTYYARVSWALLELWKETGINEYKQAAIRHLDWVISQQKKNGWFKNASFFNDGKPVLHTIVYVIRGLLESSIILDSKKYFESSKKAMIALLERLEKDNILYSYYDSSWQPISKEKCLPGIAQYSIVLFRFYEIEGKYKYLKWAMYLNTYLKRKMLNLPFKPLRGCLFGSSPPWGSYLPLMCPNWGVKFFIDTLLYEERYIEDFISQRFNEMSNKLPSDLDPHDFRLETIKSHVNIKGKRLLDAGCGSGRFTLYFKELGAEVHGIDISPKLISLAKQRVNDGTFTLGSVTAIPYPRNYFDVVISIEVLQHVPNIELALREFYRVLKPGGVLVIIDRNPISIMGALKPILERLNKWMYKKDDPFRERWYLSKTWREFLKRTGFNVEIIKSIQKTWYSFDRFYFIKASKPVIPDEEEKIHP</sequence>
<comment type="caution">
    <text evidence="3">The sequence shown here is derived from an EMBL/GenBank/DDBJ whole genome shotgun (WGS) entry which is preliminary data.</text>
</comment>
<dbReference type="PANTHER" id="PTHR43591">
    <property type="entry name" value="METHYLTRANSFERASE"/>
    <property type="match status" value="1"/>
</dbReference>
<dbReference type="SUPFAM" id="SSF53335">
    <property type="entry name" value="S-adenosyl-L-methionine-dependent methyltransferases"/>
    <property type="match status" value="1"/>
</dbReference>
<dbReference type="Proteomes" id="UP001571980">
    <property type="component" value="Unassembled WGS sequence"/>
</dbReference>
<feature type="domain" description="Methyltransferase type 11" evidence="1">
    <location>
        <begin position="387"/>
        <end position="478"/>
    </location>
</feature>
<dbReference type="Gene3D" id="1.50.10.20">
    <property type="match status" value="1"/>
</dbReference>
<dbReference type="Pfam" id="PF13243">
    <property type="entry name" value="SQHop_cyclase_C"/>
    <property type="match status" value="1"/>
</dbReference>
<evidence type="ECO:0000259" key="1">
    <source>
        <dbReference type="Pfam" id="PF08241"/>
    </source>
</evidence>
<dbReference type="Gene3D" id="3.40.50.150">
    <property type="entry name" value="Vaccinia Virus protein VP39"/>
    <property type="match status" value="1"/>
</dbReference>
<dbReference type="InterPro" id="IPR013216">
    <property type="entry name" value="Methyltransf_11"/>
</dbReference>
<dbReference type="GO" id="GO:0008168">
    <property type="term" value="F:methyltransferase activity"/>
    <property type="evidence" value="ECO:0007669"/>
    <property type="project" value="UniProtKB-KW"/>
</dbReference>
<reference evidence="3 4" key="1">
    <citation type="submission" date="2023-03" db="EMBL/GenBank/DDBJ databases">
        <title>Speciation in Pyrococcus: adaptation to high temperature as a mechanism.</title>
        <authorList>
            <person name="Gu J."/>
        </authorList>
    </citation>
    <scope>NUCLEOTIDE SEQUENCE [LARGE SCALE GENOMIC DNA]</scope>
    <source>
        <strain evidence="3 4">LMOA34</strain>
    </source>
</reference>
<evidence type="ECO:0000259" key="2">
    <source>
        <dbReference type="Pfam" id="PF13243"/>
    </source>
</evidence>
<gene>
    <name evidence="3" type="ORF">P8X34_08805</name>
</gene>
<dbReference type="EMBL" id="JARRIG010000005">
    <property type="protein sequence ID" value="MFA4804823.1"/>
    <property type="molecule type" value="Genomic_DNA"/>
</dbReference>
<dbReference type="GO" id="GO:0032259">
    <property type="term" value="P:methylation"/>
    <property type="evidence" value="ECO:0007669"/>
    <property type="project" value="UniProtKB-KW"/>
</dbReference>